<dbReference type="EMBL" id="CP001349">
    <property type="protein sequence ID" value="ACL59975.1"/>
    <property type="molecule type" value="Genomic_DNA"/>
</dbReference>
<dbReference type="RefSeq" id="WP_015931593.1">
    <property type="nucleotide sequence ID" value="NC_011894.1"/>
</dbReference>
<dbReference type="AlphaFoldDB" id="B8IJW2"/>
<sequence length="141" mass="16271">MTTDQFKEGHVVEYSYLWKWQAELDRTEGEKDRPACVAMMIKDSVRNLTHLVILPISGTPPKSDQIAIEIPLLELKRAGLTEAKRGWITVSEYNYDILERSWDFPINRPPLGRFSRPFLKQIQSAVLPTIRGKTGRVDRTM</sequence>
<gene>
    <name evidence="1" type="ordered locus">Mnod_5129</name>
</gene>
<organism evidence="1 2">
    <name type="scientific">Methylobacterium nodulans (strain LMG 21967 / CNCM I-2342 / ORS 2060)</name>
    <dbReference type="NCBI Taxonomy" id="460265"/>
    <lineage>
        <taxon>Bacteria</taxon>
        <taxon>Pseudomonadati</taxon>
        <taxon>Pseudomonadota</taxon>
        <taxon>Alphaproteobacteria</taxon>
        <taxon>Hyphomicrobiales</taxon>
        <taxon>Methylobacteriaceae</taxon>
        <taxon>Methylobacterium</taxon>
    </lineage>
</organism>
<dbReference type="HOGENOM" id="CLU_126566_1_0_5"/>
<dbReference type="Proteomes" id="UP000008207">
    <property type="component" value="Chromosome"/>
</dbReference>
<protein>
    <recommendedName>
        <fullName evidence="3">Growth inhibitor PemK</fullName>
    </recommendedName>
</protein>
<reference evidence="1 2" key="1">
    <citation type="submission" date="2009-01" db="EMBL/GenBank/DDBJ databases">
        <title>Complete sequence of chromosome of Methylobacterium nodulans ORS 2060.</title>
        <authorList>
            <consortium name="US DOE Joint Genome Institute"/>
            <person name="Lucas S."/>
            <person name="Copeland A."/>
            <person name="Lapidus A."/>
            <person name="Glavina del Rio T."/>
            <person name="Dalin E."/>
            <person name="Tice H."/>
            <person name="Bruce D."/>
            <person name="Goodwin L."/>
            <person name="Pitluck S."/>
            <person name="Sims D."/>
            <person name="Brettin T."/>
            <person name="Detter J.C."/>
            <person name="Han C."/>
            <person name="Larimer F."/>
            <person name="Land M."/>
            <person name="Hauser L."/>
            <person name="Kyrpides N."/>
            <person name="Ivanova N."/>
            <person name="Marx C.J."/>
            <person name="Richardson P."/>
        </authorList>
    </citation>
    <scope>NUCLEOTIDE SEQUENCE [LARGE SCALE GENOMIC DNA]</scope>
    <source>
        <strain evidence="2">LMG 21967 / CNCM I-2342 / ORS 2060</strain>
    </source>
</reference>
<keyword evidence="2" id="KW-1185">Reference proteome</keyword>
<dbReference type="KEGG" id="mno:Mnod_5129"/>
<evidence type="ECO:0000313" key="1">
    <source>
        <dbReference type="EMBL" id="ACL59975.1"/>
    </source>
</evidence>
<dbReference type="STRING" id="460265.Mnod_5129"/>
<dbReference type="OrthoDB" id="7432864at2"/>
<dbReference type="eggNOG" id="ENOG5032R4M">
    <property type="taxonomic scope" value="Bacteria"/>
</dbReference>
<name>B8IJW2_METNO</name>
<accession>B8IJW2</accession>
<evidence type="ECO:0008006" key="3">
    <source>
        <dbReference type="Google" id="ProtNLM"/>
    </source>
</evidence>
<evidence type="ECO:0000313" key="2">
    <source>
        <dbReference type="Proteomes" id="UP000008207"/>
    </source>
</evidence>
<proteinExistence type="predicted"/>